<evidence type="ECO:0000256" key="9">
    <source>
        <dbReference type="SAM" id="MobiDB-lite"/>
    </source>
</evidence>
<evidence type="ECO:0000256" key="8">
    <source>
        <dbReference type="ARBA" id="ARBA00023224"/>
    </source>
</evidence>
<evidence type="ECO:0000256" key="2">
    <source>
        <dbReference type="ARBA" id="ARBA00022475"/>
    </source>
</evidence>
<dbReference type="PROSITE" id="PS50262">
    <property type="entry name" value="G_PROTEIN_RECEP_F1_2"/>
    <property type="match status" value="1"/>
</dbReference>
<dbReference type="InterPro" id="IPR017452">
    <property type="entry name" value="GPCR_Rhodpsn_7TM"/>
</dbReference>
<evidence type="ECO:0000256" key="1">
    <source>
        <dbReference type="ARBA" id="ARBA00004651"/>
    </source>
</evidence>
<accession>A0A7D9DC50</accession>
<keyword evidence="8" id="KW-0807">Transducer</keyword>
<dbReference type="InterPro" id="IPR000276">
    <property type="entry name" value="GPCR_Rhodpsn"/>
</dbReference>
<feature type="compositionally biased region" description="Polar residues" evidence="9">
    <location>
        <begin position="230"/>
        <end position="249"/>
    </location>
</feature>
<dbReference type="AlphaFoldDB" id="A0A7D9DC50"/>
<name>A0A7D9DC50_PARCT</name>
<keyword evidence="6 10" id="KW-0472">Membrane</keyword>
<feature type="region of interest" description="Disordered" evidence="9">
    <location>
        <begin position="315"/>
        <end position="358"/>
    </location>
</feature>
<feature type="region of interest" description="Disordered" evidence="9">
    <location>
        <begin position="282"/>
        <end position="303"/>
    </location>
</feature>
<feature type="transmembrane region" description="Helical" evidence="10">
    <location>
        <begin position="12"/>
        <end position="35"/>
    </location>
</feature>
<comment type="subcellular location">
    <subcellularLocation>
        <location evidence="1">Cell membrane</location>
        <topology evidence="1">Multi-pass membrane protein</topology>
    </subcellularLocation>
</comment>
<dbReference type="Proteomes" id="UP001152795">
    <property type="component" value="Unassembled WGS sequence"/>
</dbReference>
<keyword evidence="3 10" id="KW-0812">Transmembrane</keyword>
<evidence type="ECO:0000256" key="3">
    <source>
        <dbReference type="ARBA" id="ARBA00022692"/>
    </source>
</evidence>
<proteinExistence type="predicted"/>
<keyword evidence="5" id="KW-0297">G-protein coupled receptor</keyword>
<evidence type="ECO:0000256" key="7">
    <source>
        <dbReference type="ARBA" id="ARBA00023170"/>
    </source>
</evidence>
<evidence type="ECO:0000313" key="12">
    <source>
        <dbReference type="Proteomes" id="UP001152795"/>
    </source>
</evidence>
<dbReference type="OrthoDB" id="10547922at2759"/>
<keyword evidence="12" id="KW-1185">Reference proteome</keyword>
<organism evidence="11 12">
    <name type="scientific">Paramuricea clavata</name>
    <name type="common">Red gorgonian</name>
    <name type="synonym">Violescent sea-whip</name>
    <dbReference type="NCBI Taxonomy" id="317549"/>
    <lineage>
        <taxon>Eukaryota</taxon>
        <taxon>Metazoa</taxon>
        <taxon>Cnidaria</taxon>
        <taxon>Anthozoa</taxon>
        <taxon>Octocorallia</taxon>
        <taxon>Malacalcyonacea</taxon>
        <taxon>Plexauridae</taxon>
        <taxon>Paramuricea</taxon>
    </lineage>
</organism>
<comment type="caution">
    <text evidence="11">The sequence shown here is derived from an EMBL/GenBank/DDBJ whole genome shotgun (WGS) entry which is preliminary data.</text>
</comment>
<dbReference type="Gene3D" id="1.20.1070.10">
    <property type="entry name" value="Rhodopsin 7-helix transmembrane proteins"/>
    <property type="match status" value="1"/>
</dbReference>
<dbReference type="PANTHER" id="PTHR24249">
    <property type="entry name" value="HISTAMINE RECEPTOR-RELATED G-PROTEIN COUPLED RECEPTOR"/>
    <property type="match status" value="1"/>
</dbReference>
<keyword evidence="4 10" id="KW-1133">Transmembrane helix</keyword>
<gene>
    <name evidence="11" type="ORF">PACLA_8A030531</name>
</gene>
<dbReference type="SUPFAM" id="SSF81321">
    <property type="entry name" value="Family A G protein-coupled receptor-like"/>
    <property type="match status" value="1"/>
</dbReference>
<dbReference type="InterPro" id="IPR050569">
    <property type="entry name" value="TAAR"/>
</dbReference>
<protein>
    <submittedName>
        <fullName evidence="11">---NA</fullName>
    </submittedName>
</protein>
<dbReference type="EMBL" id="CACRXK020000397">
    <property type="protein sequence ID" value="CAB3981511.1"/>
    <property type="molecule type" value="Genomic_DNA"/>
</dbReference>
<keyword evidence="7" id="KW-0675">Receptor</keyword>
<feature type="compositionally biased region" description="Basic and acidic residues" evidence="9">
    <location>
        <begin position="331"/>
        <end position="350"/>
    </location>
</feature>
<dbReference type="GO" id="GO:0004930">
    <property type="term" value="F:G protein-coupled receptor activity"/>
    <property type="evidence" value="ECO:0007669"/>
    <property type="project" value="UniProtKB-KW"/>
</dbReference>
<reference evidence="11" key="1">
    <citation type="submission" date="2020-04" db="EMBL/GenBank/DDBJ databases">
        <authorList>
            <person name="Alioto T."/>
            <person name="Alioto T."/>
            <person name="Gomez Garrido J."/>
        </authorList>
    </citation>
    <scope>NUCLEOTIDE SEQUENCE</scope>
    <source>
        <strain evidence="11">A484AB</strain>
    </source>
</reference>
<evidence type="ECO:0000313" key="11">
    <source>
        <dbReference type="EMBL" id="CAB3981511.1"/>
    </source>
</evidence>
<dbReference type="GO" id="GO:0005886">
    <property type="term" value="C:plasma membrane"/>
    <property type="evidence" value="ECO:0007669"/>
    <property type="project" value="UniProtKB-SubCell"/>
</dbReference>
<evidence type="ECO:0000256" key="10">
    <source>
        <dbReference type="SAM" id="Phobius"/>
    </source>
</evidence>
<dbReference type="Pfam" id="PF00001">
    <property type="entry name" value="7tm_1"/>
    <property type="match status" value="1"/>
</dbReference>
<evidence type="ECO:0000256" key="6">
    <source>
        <dbReference type="ARBA" id="ARBA00023136"/>
    </source>
</evidence>
<keyword evidence="2" id="KW-1003">Cell membrane</keyword>
<feature type="region of interest" description="Disordered" evidence="9">
    <location>
        <begin position="216"/>
        <end position="259"/>
    </location>
</feature>
<evidence type="ECO:0000256" key="4">
    <source>
        <dbReference type="ARBA" id="ARBA00022989"/>
    </source>
</evidence>
<dbReference type="PANTHER" id="PTHR24249:SF372">
    <property type="entry name" value="G-PROTEIN COUPLED RECEPTORS FAMILY 1 PROFILE DOMAIN-CONTAINING PROTEIN"/>
    <property type="match status" value="1"/>
</dbReference>
<sequence length="358" mass="39894">MRFYGIVQIKVGYLAVIAAAFVLTILVQMMIFVVAREQDKRIQQLHRSLEHNHPHNGGEGSVVQSHSSQTSNKAAKTIGFLLVVYIASWLPVNIYRQEYRWNGGDPILYHKWVKIINLLIQLHSCINPYVFVLRSKDMKSAIAKLLRALGVRQCLCGERDSQIIVGSNGNTLTASSHARSSNVNIYEISDQRNGDTAGSCEDIELGHMNTSYRNSCGNNANENTTDRPDNGQSGNIQGVHSSDNKNITLENVGRKRDERNMVNSLKTACNVNFSKEERMVSDVGGNIENEENMESTDIRENGNGISMLESQSVDINTRDNDSRGEGMANSENDKNTQYVKKDKSSSDNKKPGRSPDQN</sequence>
<dbReference type="CDD" id="cd00637">
    <property type="entry name" value="7tm_classA_rhodopsin-like"/>
    <property type="match status" value="1"/>
</dbReference>
<evidence type="ECO:0000256" key="5">
    <source>
        <dbReference type="ARBA" id="ARBA00023040"/>
    </source>
</evidence>